<evidence type="ECO:0000256" key="4">
    <source>
        <dbReference type="ARBA" id="ARBA00023143"/>
    </source>
</evidence>
<feature type="domain" description="Flagellar hook-associated protein 2 N-terminal" evidence="7">
    <location>
        <begin position="8"/>
        <end position="71"/>
    </location>
</feature>
<keyword evidence="8" id="KW-0966">Cell projection</keyword>
<sequence>MRIGGLATGMDIDELVNKLMTAERVPLNKMQQNQTTLTWQRDAFRDVNKTLKELDDMMLDMKLSKAYNTKKS</sequence>
<evidence type="ECO:0000259" key="7">
    <source>
        <dbReference type="Pfam" id="PF02465"/>
    </source>
</evidence>
<proteinExistence type="inferred from homology"/>
<gene>
    <name evidence="8" type="ORF">RWE15_00810</name>
</gene>
<evidence type="ECO:0000256" key="3">
    <source>
        <dbReference type="ARBA" id="ARBA00011255"/>
    </source>
</evidence>
<comment type="caution">
    <text evidence="8">The sequence shown here is derived from an EMBL/GenBank/DDBJ whole genome shotgun (WGS) entry which is preliminary data.</text>
</comment>
<dbReference type="Proteomes" id="UP001281447">
    <property type="component" value="Unassembled WGS sequence"/>
</dbReference>
<evidence type="ECO:0000256" key="6">
    <source>
        <dbReference type="ARBA" id="ARBA00033192"/>
    </source>
</evidence>
<dbReference type="PANTHER" id="PTHR30288">
    <property type="entry name" value="FLAGELLAR CAP/ASSEMBLY PROTEIN FLID"/>
    <property type="match status" value="1"/>
</dbReference>
<comment type="subunit">
    <text evidence="3">Homopentamer.</text>
</comment>
<dbReference type="Pfam" id="PF02465">
    <property type="entry name" value="FliD_N"/>
    <property type="match status" value="1"/>
</dbReference>
<evidence type="ECO:0000313" key="8">
    <source>
        <dbReference type="EMBL" id="MDY0393232.1"/>
    </source>
</evidence>
<evidence type="ECO:0000256" key="5">
    <source>
        <dbReference type="ARBA" id="ARBA00033074"/>
    </source>
</evidence>
<evidence type="ECO:0000256" key="1">
    <source>
        <dbReference type="ARBA" id="ARBA00004365"/>
    </source>
</evidence>
<protein>
    <recommendedName>
        <fullName evidence="6">Filament cap protein</fullName>
    </recommendedName>
    <alternativeName>
        <fullName evidence="5">Flagellar cap protein</fullName>
    </alternativeName>
</protein>
<dbReference type="EMBL" id="JAWDIP010000003">
    <property type="protein sequence ID" value="MDY0393232.1"/>
    <property type="molecule type" value="Genomic_DNA"/>
</dbReference>
<keyword evidence="8" id="KW-0282">Flagellum</keyword>
<name>A0ABU5C3D0_9BACI</name>
<keyword evidence="8" id="KW-0969">Cilium</keyword>
<dbReference type="InterPro" id="IPR040026">
    <property type="entry name" value="FliD"/>
</dbReference>
<accession>A0ABU5C3D0</accession>
<comment type="similarity">
    <text evidence="2">Belongs to the FliD family.</text>
</comment>
<evidence type="ECO:0000256" key="2">
    <source>
        <dbReference type="ARBA" id="ARBA00009764"/>
    </source>
</evidence>
<keyword evidence="9" id="KW-1185">Reference proteome</keyword>
<comment type="subcellular location">
    <subcellularLocation>
        <location evidence="1">Bacterial flagellum</location>
    </subcellularLocation>
</comment>
<organism evidence="8 9">
    <name type="scientific">Tigheibacillus halophilus</name>
    <dbReference type="NCBI Taxonomy" id="361280"/>
    <lineage>
        <taxon>Bacteria</taxon>
        <taxon>Bacillati</taxon>
        <taxon>Bacillota</taxon>
        <taxon>Bacilli</taxon>
        <taxon>Bacillales</taxon>
        <taxon>Bacillaceae</taxon>
        <taxon>Tigheibacillus</taxon>
    </lineage>
</organism>
<evidence type="ECO:0000313" key="9">
    <source>
        <dbReference type="Proteomes" id="UP001281447"/>
    </source>
</evidence>
<reference evidence="8 9" key="1">
    <citation type="submission" date="2023-10" db="EMBL/GenBank/DDBJ databases">
        <title>Virgibacillus halophilus 5B73C genome.</title>
        <authorList>
            <person name="Miliotis G."/>
            <person name="Sengupta P."/>
            <person name="Hameed A."/>
            <person name="Chuvochina M."/>
            <person name="Mcdonagh F."/>
            <person name="Simpson A.C."/>
            <person name="Singh N.K."/>
            <person name="Rekha P.D."/>
            <person name="Raman K."/>
            <person name="Hugenholtz P."/>
            <person name="Venkateswaran K."/>
        </authorList>
    </citation>
    <scope>NUCLEOTIDE SEQUENCE [LARGE SCALE GENOMIC DNA]</scope>
    <source>
        <strain evidence="8 9">5B73C</strain>
    </source>
</reference>
<dbReference type="PANTHER" id="PTHR30288:SF0">
    <property type="entry name" value="FLAGELLAR HOOK-ASSOCIATED PROTEIN 2"/>
    <property type="match status" value="1"/>
</dbReference>
<dbReference type="InterPro" id="IPR003481">
    <property type="entry name" value="FliD_N"/>
</dbReference>
<keyword evidence="4" id="KW-0975">Bacterial flagellum</keyword>